<keyword evidence="2 5" id="KW-0396">Initiation factor</keyword>
<dbReference type="InterPro" id="IPR000504">
    <property type="entry name" value="RRM_dom"/>
</dbReference>
<sequence length="279" mass="30082">MSELDVKKSNWADEFDEDVQDSLPATSVTENADGTKTIVSYKKNADGKTVRVTRKIKLVTAQEKVNPGVAERKAWAKFGLEKGAAPGPSTNTTTLGETIPFKLGPKEIKTEQKETVKETVGGKSFKCRICQGDHFTAKCPMRDYLSSTDSSAVPATGDAATAAVPGVGDSGYIPPHLRGKGGIAATPLGAKGERDDSATLRVSNLNEDAIEEDLQEMFGIYGPIVRCNIVRDRETGKSRGFGFVSFTTPDNAEMARKALDKTGFDNLIINVEFSGKRER</sequence>
<dbReference type="PANTHER" id="PTHR10352">
    <property type="entry name" value="EUKARYOTIC TRANSLATION INITIATION FACTOR 3 SUBUNIT G"/>
    <property type="match status" value="1"/>
</dbReference>
<gene>
    <name evidence="5" type="primary">TIF35</name>
    <name evidence="8" type="ORF">BN980_GECA02s07215g</name>
    <name evidence="9" type="ORF">DV451_004673</name>
</gene>
<dbReference type="SUPFAM" id="SSF54928">
    <property type="entry name" value="RNA-binding domain, RBD"/>
    <property type="match status" value="1"/>
</dbReference>
<dbReference type="GO" id="GO:0005852">
    <property type="term" value="C:eukaryotic translation initiation factor 3 complex"/>
    <property type="evidence" value="ECO:0007669"/>
    <property type="project" value="UniProtKB-UniRule"/>
</dbReference>
<comment type="function">
    <text evidence="5">RNA-binding component of the eukaryotic translation initiation factor 3 (eIF-3) complex, which is involved in protein synthesis of a specialized repertoire of mRNAs and, together with other initiation factors, stimulates binding of mRNA and methionyl-tRNAi to the 40S ribosome. The eIF-3 complex specifically targets and initiates translation of a subset of mRNAs involved in cell proliferation. This subunit can bind 18S rRNA.</text>
</comment>
<dbReference type="AlphaFoldDB" id="A0A0J9X603"/>
<proteinExistence type="inferred from homology"/>
<name>A0A0J9X603_GEOCN</name>
<feature type="domain" description="RRM" evidence="7">
    <location>
        <begin position="198"/>
        <end position="276"/>
    </location>
</feature>
<dbReference type="SMART" id="SM00360">
    <property type="entry name" value="RRM"/>
    <property type="match status" value="1"/>
</dbReference>
<comment type="similarity">
    <text evidence="5">Belongs to the eIF-3 subunit G family.</text>
</comment>
<dbReference type="PROSITE" id="PS50102">
    <property type="entry name" value="RRM"/>
    <property type="match status" value="1"/>
</dbReference>
<dbReference type="OrthoDB" id="639027at2759"/>
<dbReference type="GO" id="GO:0003723">
    <property type="term" value="F:RNA binding"/>
    <property type="evidence" value="ECO:0007669"/>
    <property type="project" value="UniProtKB-UniRule"/>
</dbReference>
<evidence type="ECO:0000313" key="10">
    <source>
        <dbReference type="Proteomes" id="UP000242525"/>
    </source>
</evidence>
<dbReference type="GO" id="GO:0016282">
    <property type="term" value="C:eukaryotic 43S preinitiation complex"/>
    <property type="evidence" value="ECO:0007669"/>
    <property type="project" value="UniProtKB-UniRule"/>
</dbReference>
<evidence type="ECO:0000256" key="2">
    <source>
        <dbReference type="ARBA" id="ARBA00022540"/>
    </source>
</evidence>
<dbReference type="Gene3D" id="3.30.70.330">
    <property type="match status" value="1"/>
</dbReference>
<dbReference type="EMBL" id="CCBN010000002">
    <property type="protein sequence ID" value="CDO52194.1"/>
    <property type="molecule type" value="Genomic_DNA"/>
</dbReference>
<dbReference type="STRING" id="1173061.A0A0J9X603"/>
<evidence type="ECO:0000256" key="6">
    <source>
        <dbReference type="PROSITE-ProRule" id="PRU00176"/>
    </source>
</evidence>
<dbReference type="InterPro" id="IPR034240">
    <property type="entry name" value="eIF3G_RRM"/>
</dbReference>
<dbReference type="PIRSF" id="PIRSF037949">
    <property type="entry name" value="Transl_init_eIF-3_RNA-bind"/>
    <property type="match status" value="1"/>
</dbReference>
<dbReference type="Pfam" id="PF12353">
    <property type="entry name" value="eIF3g"/>
    <property type="match status" value="1"/>
</dbReference>
<organism evidence="8 10">
    <name type="scientific">Geotrichum candidum</name>
    <name type="common">Oospora lactis</name>
    <name type="synonym">Dipodascus geotrichum</name>
    <dbReference type="NCBI Taxonomy" id="1173061"/>
    <lineage>
        <taxon>Eukaryota</taxon>
        <taxon>Fungi</taxon>
        <taxon>Dikarya</taxon>
        <taxon>Ascomycota</taxon>
        <taxon>Saccharomycotina</taxon>
        <taxon>Dipodascomycetes</taxon>
        <taxon>Dipodascales</taxon>
        <taxon>Dipodascaceae</taxon>
        <taxon>Geotrichum</taxon>
    </lineage>
</organism>
<evidence type="ECO:0000313" key="9">
    <source>
        <dbReference type="EMBL" id="KAF5095400.1"/>
    </source>
</evidence>
<dbReference type="InterPro" id="IPR017334">
    <property type="entry name" value="eIF3_g"/>
</dbReference>
<keyword evidence="10" id="KW-1185">Reference proteome</keyword>
<dbReference type="HAMAP" id="MF_03006">
    <property type="entry name" value="eIF3g"/>
    <property type="match status" value="1"/>
</dbReference>
<comment type="caution">
    <text evidence="8">The sequence shown here is derived from an EMBL/GenBank/DDBJ whole genome shotgun (WGS) entry which is preliminary data.</text>
</comment>
<keyword evidence="1 5" id="KW-0963">Cytoplasm</keyword>
<reference evidence="9" key="2">
    <citation type="journal article" date="2020" name="Front. Microbiol.">
        <title>Phenotypic and Genetic Characterization of the Cheese Ripening Yeast Geotrichum candidum.</title>
        <authorList>
            <person name="Perkins V."/>
            <person name="Vignola S."/>
            <person name="Lessard M.H."/>
            <person name="Plante P.L."/>
            <person name="Corbeil J."/>
            <person name="Dugat-Bony E."/>
            <person name="Frenette M."/>
            <person name="Labrie S."/>
        </authorList>
    </citation>
    <scope>NUCLEOTIDE SEQUENCE</scope>
    <source>
        <strain evidence="9">LMA-70</strain>
    </source>
</reference>
<dbReference type="GO" id="GO:0033290">
    <property type="term" value="C:eukaryotic 48S preinitiation complex"/>
    <property type="evidence" value="ECO:0007669"/>
    <property type="project" value="UniProtKB-UniRule"/>
</dbReference>
<dbReference type="Proteomes" id="UP000750522">
    <property type="component" value="Unassembled WGS sequence"/>
</dbReference>
<evidence type="ECO:0000256" key="4">
    <source>
        <dbReference type="ARBA" id="ARBA00022917"/>
    </source>
</evidence>
<evidence type="ECO:0000259" key="7">
    <source>
        <dbReference type="PROSITE" id="PS50102"/>
    </source>
</evidence>
<dbReference type="Pfam" id="PF00076">
    <property type="entry name" value="RRM_1"/>
    <property type="match status" value="1"/>
</dbReference>
<comment type="subunit">
    <text evidence="5">Component of the eukaryotic translation initiation factor 3 (eIF-3) complex.</text>
</comment>
<evidence type="ECO:0000256" key="1">
    <source>
        <dbReference type="ARBA" id="ARBA00022490"/>
    </source>
</evidence>
<dbReference type="InterPro" id="IPR035979">
    <property type="entry name" value="RBD_domain_sf"/>
</dbReference>
<keyword evidence="4 5" id="KW-0648">Protein biosynthesis</keyword>
<dbReference type="Proteomes" id="UP000242525">
    <property type="component" value="Unassembled WGS sequence"/>
</dbReference>
<dbReference type="GO" id="GO:0001732">
    <property type="term" value="P:formation of cytoplasmic translation initiation complex"/>
    <property type="evidence" value="ECO:0007669"/>
    <property type="project" value="UniProtKB-UniRule"/>
</dbReference>
<evidence type="ECO:0000256" key="3">
    <source>
        <dbReference type="ARBA" id="ARBA00022884"/>
    </source>
</evidence>
<comment type="subcellular location">
    <subcellularLocation>
        <location evidence="5">Cytoplasm</location>
    </subcellularLocation>
</comment>
<dbReference type="GO" id="GO:0003743">
    <property type="term" value="F:translation initiation factor activity"/>
    <property type="evidence" value="ECO:0007669"/>
    <property type="project" value="UniProtKB-UniRule"/>
</dbReference>
<dbReference type="InterPro" id="IPR024675">
    <property type="entry name" value="eIF3g_N"/>
</dbReference>
<accession>A0A0J9X603</accession>
<dbReference type="CDD" id="cd12408">
    <property type="entry name" value="RRM_eIF3G_like"/>
    <property type="match status" value="1"/>
</dbReference>
<dbReference type="CDD" id="cd12933">
    <property type="entry name" value="eIF3G"/>
    <property type="match status" value="1"/>
</dbReference>
<protein>
    <recommendedName>
        <fullName evidence="5">Eukaryotic translation initiation factor 3 subunit G</fullName>
        <shortName evidence="5">eIF3g</shortName>
    </recommendedName>
    <alternativeName>
        <fullName evidence="5">Eukaryotic translation initiation factor 3 RNA-binding subunit</fullName>
        <shortName evidence="5">eIF-3 RNA-binding subunit</shortName>
    </alternativeName>
    <alternativeName>
        <fullName evidence="5">Translation initiation factor eIF3 p33 subunit homolog</fullName>
        <shortName evidence="5">eIF3 p33 homolog</shortName>
    </alternativeName>
</protein>
<keyword evidence="3 6" id="KW-0694">RNA-binding</keyword>
<evidence type="ECO:0000313" key="8">
    <source>
        <dbReference type="EMBL" id="CDO52194.1"/>
    </source>
</evidence>
<reference evidence="9" key="3">
    <citation type="submission" date="2020-01" db="EMBL/GenBank/DDBJ databases">
        <authorList>
            <person name="Perkins V."/>
            <person name="Lessard M.-H."/>
            <person name="Dugat-Bony E."/>
            <person name="Frenette M."/>
            <person name="Labrie S."/>
        </authorList>
    </citation>
    <scope>NUCLEOTIDE SEQUENCE</scope>
    <source>
        <strain evidence="9">LMA-70</strain>
    </source>
</reference>
<reference evidence="8 10" key="1">
    <citation type="submission" date="2014-03" db="EMBL/GenBank/DDBJ databases">
        <authorList>
            <person name="Casaregola S."/>
        </authorList>
    </citation>
    <scope>NUCLEOTIDE SEQUENCE [LARGE SCALE GENOMIC DNA]</scope>
    <source>
        <strain evidence="8 10">CLIB 918</strain>
    </source>
</reference>
<dbReference type="InterPro" id="IPR012677">
    <property type="entry name" value="Nucleotide-bd_a/b_plait_sf"/>
</dbReference>
<evidence type="ECO:0000256" key="5">
    <source>
        <dbReference type="HAMAP-Rule" id="MF_03006"/>
    </source>
</evidence>
<dbReference type="EMBL" id="QQZK01000148">
    <property type="protein sequence ID" value="KAF5095400.1"/>
    <property type="molecule type" value="Genomic_DNA"/>
</dbReference>